<evidence type="ECO:0000313" key="2">
    <source>
        <dbReference type="EMBL" id="SES99518.1"/>
    </source>
</evidence>
<keyword evidence="3" id="KW-1185">Reference proteome</keyword>
<keyword evidence="1" id="KW-0732">Signal</keyword>
<feature type="chain" id="PRO_5044372466" evidence="1">
    <location>
        <begin position="28"/>
        <end position="225"/>
    </location>
</feature>
<feature type="signal peptide" evidence="1">
    <location>
        <begin position="1"/>
        <end position="27"/>
    </location>
</feature>
<protein>
    <submittedName>
        <fullName evidence="2">Uncharacterized protein</fullName>
    </submittedName>
</protein>
<dbReference type="AlphaFoldDB" id="A0A1I0AZQ7"/>
<dbReference type="Proteomes" id="UP000198508">
    <property type="component" value="Unassembled WGS sequence"/>
</dbReference>
<dbReference type="EMBL" id="FOIM01000001">
    <property type="protein sequence ID" value="SES99518.1"/>
    <property type="molecule type" value="Genomic_DNA"/>
</dbReference>
<sequence>MRRKCRYIAALCAAACLGAGAPAQVYAQEAGGADGAETEVTFTAGNDGAMTAAAEPGKIAPVRYEKGSYVVGRDIPAGEYAVFASTDGDGNPYRTCSFTLYKNDSDEKRIGTFRFEHHGLVTLYDGQHLVLQSGYAVPAGEAKLTLAPYGMYLAGRDMEPGSYLLTPLTADGGYFALYNDVRYYYDYQDDYRRFLEPTVITVSEGQYLELGNIASIVKLEGSGGA</sequence>
<reference evidence="3" key="1">
    <citation type="submission" date="2016-10" db="EMBL/GenBank/DDBJ databases">
        <authorList>
            <person name="Varghese N."/>
            <person name="Submissions S."/>
        </authorList>
    </citation>
    <scope>NUCLEOTIDE SEQUENCE [LARGE SCALE GENOMIC DNA]</scope>
    <source>
        <strain evidence="3">NLAE-zl-G277</strain>
    </source>
</reference>
<proteinExistence type="predicted"/>
<gene>
    <name evidence="2" type="ORF">SAMN05216313_101268</name>
</gene>
<organism evidence="2 3">
    <name type="scientific">Enterocloster lavalensis</name>
    <dbReference type="NCBI Taxonomy" id="460384"/>
    <lineage>
        <taxon>Bacteria</taxon>
        <taxon>Bacillati</taxon>
        <taxon>Bacillota</taxon>
        <taxon>Clostridia</taxon>
        <taxon>Lachnospirales</taxon>
        <taxon>Lachnospiraceae</taxon>
        <taxon>Enterocloster</taxon>
    </lineage>
</organism>
<evidence type="ECO:0000256" key="1">
    <source>
        <dbReference type="SAM" id="SignalP"/>
    </source>
</evidence>
<name>A0A1I0AZQ7_9FIRM</name>
<dbReference type="STRING" id="460384.SAMN05216313_101268"/>
<evidence type="ECO:0000313" key="3">
    <source>
        <dbReference type="Proteomes" id="UP000198508"/>
    </source>
</evidence>
<accession>A0A1I0AZQ7</accession>
<dbReference type="RefSeq" id="WP_092360519.1">
    <property type="nucleotide sequence ID" value="NZ_FOIM01000001.1"/>
</dbReference>
<dbReference type="GeneID" id="93278648"/>